<keyword evidence="1" id="KW-1133">Transmembrane helix</keyword>
<dbReference type="Gene3D" id="1.25.40.10">
    <property type="entry name" value="Tetratricopeptide repeat domain"/>
    <property type="match status" value="1"/>
</dbReference>
<dbReference type="Proteomes" id="UP000630805">
    <property type="component" value="Unassembled WGS sequence"/>
</dbReference>
<evidence type="ECO:0000256" key="1">
    <source>
        <dbReference type="SAM" id="Phobius"/>
    </source>
</evidence>
<dbReference type="SUPFAM" id="SSF48452">
    <property type="entry name" value="TPR-like"/>
    <property type="match status" value="1"/>
</dbReference>
<evidence type="ECO:0000313" key="2">
    <source>
        <dbReference type="EMBL" id="NVO58237.1"/>
    </source>
</evidence>
<dbReference type="InterPro" id="IPR011990">
    <property type="entry name" value="TPR-like_helical_dom_sf"/>
</dbReference>
<keyword evidence="3" id="KW-1185">Reference proteome</keyword>
<feature type="transmembrane region" description="Helical" evidence="1">
    <location>
        <begin position="137"/>
        <end position="160"/>
    </location>
</feature>
<protein>
    <submittedName>
        <fullName evidence="2">Adenylate cyclase</fullName>
    </submittedName>
</protein>
<evidence type="ECO:0000313" key="3">
    <source>
        <dbReference type="Proteomes" id="UP000630805"/>
    </source>
</evidence>
<keyword evidence="1" id="KW-0812">Transmembrane</keyword>
<name>A0ABX2PXH7_9RHOB</name>
<organism evidence="2 3">
    <name type="scientific">Ruegeria haliotis</name>
    <dbReference type="NCBI Taxonomy" id="2747601"/>
    <lineage>
        <taxon>Bacteria</taxon>
        <taxon>Pseudomonadati</taxon>
        <taxon>Pseudomonadota</taxon>
        <taxon>Alphaproteobacteria</taxon>
        <taxon>Rhodobacterales</taxon>
        <taxon>Roseobacteraceae</taxon>
        <taxon>Ruegeria</taxon>
    </lineage>
</organism>
<reference evidence="2 3" key="1">
    <citation type="submission" date="2020-06" db="EMBL/GenBank/DDBJ databases">
        <authorList>
            <person name="Cao W.R."/>
        </authorList>
    </citation>
    <scope>NUCLEOTIDE SEQUENCE [LARGE SCALE GENOMIC DNA]</scope>
    <source>
        <strain evidence="2 3">B1Z28</strain>
    </source>
</reference>
<dbReference type="EMBL" id="JABXWT010000020">
    <property type="protein sequence ID" value="NVO58237.1"/>
    <property type="molecule type" value="Genomic_DNA"/>
</dbReference>
<keyword evidence="1" id="KW-0472">Membrane</keyword>
<comment type="caution">
    <text evidence="2">The sequence shown here is derived from an EMBL/GenBank/DDBJ whole genome shotgun (WGS) entry which is preliminary data.</text>
</comment>
<dbReference type="RefSeq" id="WP_176867280.1">
    <property type="nucleotide sequence ID" value="NZ_JABXWT010000020.1"/>
</dbReference>
<sequence>MTTAESAEQRGDARPFSSEEIDAALQRVLASNEFSGSARMQSFLTYVVAETLAGRKDSIRAKTIAMDVYGYDVDDLSKREGVVRVDAGRVRRKLDAYYEGKGTSDPVVILLPVGSYVPEFKHGASDLSQQQRRQRNILKTAIIAATALVIGGSLIAMHFWRSAQSVIASEGYTTLYDVAPVRIEAMNLCNAGRELIFPVVNLSRLSPALLVFEAAIERDPHYFCGYAGAAQVETMLALLQPEQPDTDRLLQAAAKNSARALNLAPDASWALSARAWLEFGLGNHERAIVLSTRAVDLSPHNPHIAEFDALILLYTSRFNRILEQSDHYKELSKHSGGLVFDNALGSAQFHTGDYAAAIQTYEETIAHGGPFGPISAAYLMAAHWENGEQSEARRLAALYNQTWPDFPLESIKRRAFSTSEPVHALITAMKAAGWSGNRLEINRHSE</sequence>
<accession>A0ABX2PXH7</accession>
<gene>
    <name evidence="2" type="ORF">HW561_20835</name>
</gene>
<proteinExistence type="predicted"/>